<dbReference type="GO" id="GO:0001501">
    <property type="term" value="P:skeletal system development"/>
    <property type="evidence" value="ECO:0007669"/>
    <property type="project" value="TreeGrafter"/>
</dbReference>
<dbReference type="PANTHER" id="PTHR46448:SF3">
    <property type="entry name" value="EXTRACELLULAR TYROSINE-PROTEIN KINASE PKDCC"/>
    <property type="match status" value="1"/>
</dbReference>
<organism evidence="2 3">
    <name type="scientific">Glaucidium brasilianum</name>
    <name type="common">Ferruginous pygmy-owl</name>
    <dbReference type="NCBI Taxonomy" id="78217"/>
    <lineage>
        <taxon>Eukaryota</taxon>
        <taxon>Metazoa</taxon>
        <taxon>Chordata</taxon>
        <taxon>Craniata</taxon>
        <taxon>Vertebrata</taxon>
        <taxon>Euteleostomi</taxon>
        <taxon>Archelosauria</taxon>
        <taxon>Archosauria</taxon>
        <taxon>Dinosauria</taxon>
        <taxon>Saurischia</taxon>
        <taxon>Theropoda</taxon>
        <taxon>Coelurosauria</taxon>
        <taxon>Aves</taxon>
        <taxon>Neognathae</taxon>
        <taxon>Neoaves</taxon>
        <taxon>Telluraves</taxon>
        <taxon>Strigiformes</taxon>
        <taxon>Strigidae</taxon>
        <taxon>Glaucidium</taxon>
    </lineage>
</organism>
<keyword evidence="2" id="KW-0418">Kinase</keyword>
<feature type="domain" description="FAM69 protein-kinase" evidence="1">
    <location>
        <begin position="30"/>
        <end position="159"/>
    </location>
</feature>
<dbReference type="Pfam" id="PF12260">
    <property type="entry name" value="PIP49_C"/>
    <property type="match status" value="1"/>
</dbReference>
<feature type="non-terminal residue" evidence="2">
    <location>
        <position position="288"/>
    </location>
</feature>
<accession>A0A7L0RI20</accession>
<dbReference type="PANTHER" id="PTHR46448">
    <property type="entry name" value="PROTEIN KINASE DOMAIN-CONTAINING PROTEIN"/>
    <property type="match status" value="1"/>
</dbReference>
<reference evidence="2 3" key="1">
    <citation type="submission" date="2019-09" db="EMBL/GenBank/DDBJ databases">
        <title>Bird 10,000 Genomes (B10K) Project - Family phase.</title>
        <authorList>
            <person name="Zhang G."/>
        </authorList>
    </citation>
    <scope>NUCLEOTIDE SEQUENCE [LARGE SCALE GENOMIC DNA]</scope>
    <source>
        <strain evidence="2">B10K-DU-008-63</strain>
    </source>
</reference>
<dbReference type="AlphaFoldDB" id="A0A7L0RI20"/>
<evidence type="ECO:0000313" key="3">
    <source>
        <dbReference type="Proteomes" id="UP000591073"/>
    </source>
</evidence>
<feature type="non-terminal residue" evidence="2">
    <location>
        <position position="1"/>
    </location>
</feature>
<dbReference type="InterPro" id="IPR022049">
    <property type="entry name" value="FAM69_kinase_dom"/>
</dbReference>
<dbReference type="OrthoDB" id="4062651at2759"/>
<dbReference type="GO" id="GO:0005576">
    <property type="term" value="C:extracellular region"/>
    <property type="evidence" value="ECO:0007669"/>
    <property type="project" value="TreeGrafter"/>
</dbReference>
<comment type="caution">
    <text evidence="2">The sequence shown here is derived from an EMBL/GenBank/DDBJ whole genome shotgun (WGS) entry which is preliminary data.</text>
</comment>
<keyword evidence="3" id="KW-1185">Reference proteome</keyword>
<dbReference type="Proteomes" id="UP000591073">
    <property type="component" value="Unassembled WGS sequence"/>
</dbReference>
<dbReference type="Gene3D" id="1.10.510.10">
    <property type="entry name" value="Transferase(Phosphotransferase) domain 1"/>
    <property type="match status" value="1"/>
</dbReference>
<name>A0A7L0RI20_GLABR</name>
<sequence>FQLYGYCYQDSNDIPDTLTTITELGSPLEMIQLLQTSWEDRFRICLSLVRLLHYLAHSPLGSVTLLDFRPRQFVIVDGELKVTDLDDASIEESSCTSNSDCFMEFPARNFTLPCSVEGRCQSMNEKRNLYNAYRFFFTYLLPHSAPSSLRPLLDKIVNATGNCNKHGNAKYFLFKCDYHLSPSPSVNSEFTQKCVKSANALLFYRRVPEAFIPDENYRCWPSYHHKGCLLSVFDINEAIEICDSYSQCKAFVLTNETTWTGRQLVFFKMASNHIMPDPDKITYVKVTD</sequence>
<protein>
    <submittedName>
        <fullName evidence="2">PKDCC kinase</fullName>
    </submittedName>
</protein>
<evidence type="ECO:0000259" key="1">
    <source>
        <dbReference type="Pfam" id="PF12260"/>
    </source>
</evidence>
<proteinExistence type="predicted"/>
<dbReference type="InterPro" id="IPR042983">
    <property type="entry name" value="PKDCC"/>
</dbReference>
<dbReference type="EMBL" id="VXAP01000071">
    <property type="protein sequence ID" value="NXL29653.1"/>
    <property type="molecule type" value="Genomic_DNA"/>
</dbReference>
<evidence type="ECO:0000313" key="2">
    <source>
        <dbReference type="EMBL" id="NXL29653.1"/>
    </source>
</evidence>
<keyword evidence="2" id="KW-0808">Transferase</keyword>
<dbReference type="GO" id="GO:0004715">
    <property type="term" value="F:non-membrane spanning protein tyrosine kinase activity"/>
    <property type="evidence" value="ECO:0007669"/>
    <property type="project" value="InterPro"/>
</dbReference>
<gene>
    <name evidence="2" type="primary">Pkdcc_0</name>
    <name evidence="2" type="ORF">GLABRA_R00904</name>
</gene>